<comment type="caution">
    <text evidence="3">The sequence shown here is derived from an EMBL/GenBank/DDBJ whole genome shotgun (WGS) entry which is preliminary data.</text>
</comment>
<keyword evidence="1" id="KW-0472">Membrane</keyword>
<dbReference type="Proteomes" id="UP000320085">
    <property type="component" value="Unassembled WGS sequence"/>
</dbReference>
<evidence type="ECO:0000313" key="3">
    <source>
        <dbReference type="EMBL" id="TQN48412.1"/>
    </source>
</evidence>
<feature type="transmembrane region" description="Helical" evidence="1">
    <location>
        <begin position="312"/>
        <end position="332"/>
    </location>
</feature>
<evidence type="ECO:0000313" key="4">
    <source>
        <dbReference type="Proteomes" id="UP000320085"/>
    </source>
</evidence>
<keyword evidence="1" id="KW-0812">Transmembrane</keyword>
<keyword evidence="1" id="KW-1133">Transmembrane helix</keyword>
<evidence type="ECO:0000259" key="2">
    <source>
        <dbReference type="Pfam" id="PF20990"/>
    </source>
</evidence>
<dbReference type="AlphaFoldDB" id="A0A543PWF9"/>
<dbReference type="EMBL" id="VFQF01000001">
    <property type="protein sequence ID" value="TQN48412.1"/>
    <property type="molecule type" value="Genomic_DNA"/>
</dbReference>
<name>A0A543PWF9_9MICO</name>
<accession>A0A543PWF9</accession>
<evidence type="ECO:0000256" key="1">
    <source>
        <dbReference type="SAM" id="Phobius"/>
    </source>
</evidence>
<gene>
    <name evidence="3" type="ORF">FHX52_1544</name>
</gene>
<feature type="transmembrane region" description="Helical" evidence="1">
    <location>
        <begin position="252"/>
        <end position="270"/>
    </location>
</feature>
<feature type="transmembrane region" description="Helical" evidence="1">
    <location>
        <begin position="35"/>
        <end position="53"/>
    </location>
</feature>
<protein>
    <submittedName>
        <fullName evidence="3">Putative membrane protein DUF2207</fullName>
    </submittedName>
</protein>
<feature type="domain" description="Predicted membrane protein YciQ-like C-terminal" evidence="2">
    <location>
        <begin position="96"/>
        <end position="326"/>
    </location>
</feature>
<reference evidence="3 4" key="1">
    <citation type="submission" date="2019-06" db="EMBL/GenBank/DDBJ databases">
        <title>Sequencing the genomes of 1000 actinobacteria strains.</title>
        <authorList>
            <person name="Klenk H.-P."/>
        </authorList>
    </citation>
    <scope>NUCLEOTIDE SEQUENCE [LARGE SCALE GENOMIC DNA]</scope>
    <source>
        <strain evidence="3 4">DSM 21776</strain>
    </source>
</reference>
<dbReference type="InterPro" id="IPR048389">
    <property type="entry name" value="YciQ-like_C"/>
</dbReference>
<proteinExistence type="predicted"/>
<organism evidence="3 4">
    <name type="scientific">Humibacillus xanthopallidus</name>
    <dbReference type="NCBI Taxonomy" id="412689"/>
    <lineage>
        <taxon>Bacteria</taxon>
        <taxon>Bacillati</taxon>
        <taxon>Actinomycetota</taxon>
        <taxon>Actinomycetes</taxon>
        <taxon>Micrococcales</taxon>
        <taxon>Intrasporangiaceae</taxon>
        <taxon>Humibacillus</taxon>
    </lineage>
</organism>
<sequence length="471" mass="50177">MGTTVAVTHATLAAALPGSWYAASPALVDRDTFVGAAVLGLVPLALAGLVVLVKWWRGRDEMFDAVTPGLLPEDPGSAPRHRVRGGEWSGVVAPAFAPPRDVRPGVVGTVVDGVADPHDVSATLLDLAVRGWFRIVDLREAGDDGVARDWELRRADPAPTEDVTAFERLLLDRIFEGREQVRLSALRGGFGLTMREAQIGLYREVVDRGWYARHPRARNGRTRLAGLVVLVPLTLVAAVLVVAGLADAHDWSLTPVLVGLVAALVVLARWGGARTPRTAEGTALRIQALGFREYLATAEADRLRFEEKRALLSSYLPYAVAFGLTAHFAALLRDLAKDIHWTDYLDGLDWYDFGGSGPDGADLSLGDALGDIGDASSWLNDPGDLLDGVDGFTDAADGLFSWDGIPGWGDGCDVPGCDLPGCDLPGATCRGATSDVRAGRHRPRRGRLTTETAYGVKAVEGTPRVMEGLGA</sequence>
<feature type="transmembrane region" description="Helical" evidence="1">
    <location>
        <begin position="224"/>
        <end position="246"/>
    </location>
</feature>
<dbReference type="Pfam" id="PF20990">
    <property type="entry name" value="DUF2207_C"/>
    <property type="match status" value="1"/>
</dbReference>